<dbReference type="PANTHER" id="PTHR12815:SF23">
    <property type="entry name" value="OUTER MEMBRANE PROTEIN ASSEMBLY FACTOR BAMA"/>
    <property type="match status" value="1"/>
</dbReference>
<dbReference type="PIRSF" id="PIRSF006076">
    <property type="entry name" value="OM_assembly_OMP85"/>
    <property type="match status" value="1"/>
</dbReference>
<keyword evidence="7 8" id="KW-0998">Cell outer membrane</keyword>
<evidence type="ECO:0000313" key="12">
    <source>
        <dbReference type="Proteomes" id="UP000070371"/>
    </source>
</evidence>
<reference evidence="11 12" key="1">
    <citation type="submission" date="2016-02" db="EMBL/GenBank/DDBJ databases">
        <title>Complete genome sequence of Halocynthiibacter arcticus PAMC 20958t from arctic marine sediment.</title>
        <authorList>
            <person name="Lee Y.M."/>
            <person name="Baek K."/>
            <person name="Lee H.K."/>
            <person name="Shin S.C."/>
        </authorList>
    </citation>
    <scope>NUCLEOTIDE SEQUENCE [LARGE SCALE GENOMIC DNA]</scope>
    <source>
        <strain evidence="11">PAMC 20958</strain>
    </source>
</reference>
<evidence type="ECO:0000256" key="5">
    <source>
        <dbReference type="ARBA" id="ARBA00022737"/>
    </source>
</evidence>
<accession>A0A126V771</accession>
<evidence type="ECO:0000256" key="9">
    <source>
        <dbReference type="NCBIfam" id="TIGR03303"/>
    </source>
</evidence>
<sequence length="776" mass="86166" precursor="true">MTLKRALCRASAFLFLFISAVCTVVPSGAAAQDYTFSSFSIDGNLRVDSATIMTYMGIAQGQTLSAGELNAAYQNLVGSGLFESVEINPRGNTLGVKVVEYPTINEISIEGNKRIKDDALFTVVRSQPRLVFNPTVAEQDAASLVEAYEIGGRLAATVTPRIIRRSENRVDLVFEVTEGQTVDIERLTFVGNRAYSDTRLRRLLGTKQAGIFRTFVKSDTFVADRIEYDKQVLTEFYTARGFVDFEAVSVTSELSRERDGIFVTFRIKEGQQFSFGNLTVSSEFANIDPATYQRLIKIKSGKDFSPARIEAAIIRMENKALKDGHDFVRVDPQIVRNDRTRTLDVEFALVRGPRIFIERIDIEGNTTTLDRVVRQQFRAVEGDPFNPREIAQSAERVRALGYFEDAEVNTREGSTSDNVIVDVDVVETTTGSLNLGVAYSTNDGPGLNLGYTQTNLLGRGQTFSFNISTVSDENSVNVAFSEPYLYGRDLRFDIDLGRITTSNTTQQYDTTRDTISPSIDFPVSERGRLGLRYRFLDTSLYNSSEDNSRLVNADVGERSDNVLGYFYTFDSRRSKIDEDYSYVLRFGQNFGYIDDDPFMRATLLAGAETNALDGLITLRAIVEAGSYTVYNGGKSRITDRYSQTTGKMRGFENFGTGPRDLNAVNQDSLGGNLFSVLRLEADFPIGLPEEYGITAGLFFDVGSIWGLDDTAGGPTDAACPVVDCTVDDAFHLRSVVGLAVYWNTPLGPLRFNFTKAIKKEAYDVEQPFELTVTSKF</sequence>
<dbReference type="Proteomes" id="UP000070371">
    <property type="component" value="Chromosome"/>
</dbReference>
<evidence type="ECO:0000256" key="6">
    <source>
        <dbReference type="ARBA" id="ARBA00023136"/>
    </source>
</evidence>
<keyword evidence="4 8" id="KW-0732">Signal</keyword>
<dbReference type="InterPro" id="IPR034746">
    <property type="entry name" value="POTRA"/>
</dbReference>
<evidence type="ECO:0000256" key="1">
    <source>
        <dbReference type="ARBA" id="ARBA00004370"/>
    </source>
</evidence>
<dbReference type="PANTHER" id="PTHR12815">
    <property type="entry name" value="SORTING AND ASSEMBLY MACHINERY SAMM50 PROTEIN FAMILY MEMBER"/>
    <property type="match status" value="1"/>
</dbReference>
<dbReference type="Pfam" id="PF07244">
    <property type="entry name" value="POTRA"/>
    <property type="match status" value="3"/>
</dbReference>
<feature type="domain" description="POTRA" evidence="10">
    <location>
        <begin position="102"/>
        <end position="179"/>
    </location>
</feature>
<evidence type="ECO:0000256" key="7">
    <source>
        <dbReference type="ARBA" id="ARBA00023237"/>
    </source>
</evidence>
<dbReference type="Gene3D" id="2.40.160.50">
    <property type="entry name" value="membrane protein fhac: a member of the omp85/tpsb transporter family"/>
    <property type="match status" value="1"/>
</dbReference>
<comment type="subcellular location">
    <subcellularLocation>
        <location evidence="8">Cell outer membrane</location>
    </subcellularLocation>
    <subcellularLocation>
        <location evidence="1">Membrane</location>
    </subcellularLocation>
</comment>
<organism evidence="11 12">
    <name type="scientific">Falsihalocynthiibacter arcticus</name>
    <dbReference type="NCBI Taxonomy" id="1579316"/>
    <lineage>
        <taxon>Bacteria</taxon>
        <taxon>Pseudomonadati</taxon>
        <taxon>Pseudomonadota</taxon>
        <taxon>Alphaproteobacteria</taxon>
        <taxon>Rhodobacterales</taxon>
        <taxon>Roseobacteraceae</taxon>
        <taxon>Falsihalocynthiibacter</taxon>
    </lineage>
</organism>
<dbReference type="InterPro" id="IPR010827">
    <property type="entry name" value="BamA/TamA_POTRA"/>
</dbReference>
<dbReference type="PROSITE" id="PS51779">
    <property type="entry name" value="POTRA"/>
    <property type="match status" value="3"/>
</dbReference>
<dbReference type="EMBL" id="CP014327">
    <property type="protein sequence ID" value="AML53726.1"/>
    <property type="molecule type" value="Genomic_DNA"/>
</dbReference>
<evidence type="ECO:0000313" key="11">
    <source>
        <dbReference type="EMBL" id="AML53726.1"/>
    </source>
</evidence>
<feature type="chain" id="PRO_5008999072" description="Outer membrane protein assembly factor BamA" evidence="8">
    <location>
        <begin position="32"/>
        <end position="776"/>
    </location>
</feature>
<feature type="domain" description="POTRA" evidence="10">
    <location>
        <begin position="355"/>
        <end position="428"/>
    </location>
</feature>
<proteinExistence type="inferred from homology"/>
<dbReference type="GO" id="GO:0051205">
    <property type="term" value="P:protein insertion into membrane"/>
    <property type="evidence" value="ECO:0007669"/>
    <property type="project" value="UniProtKB-UniRule"/>
</dbReference>
<keyword evidence="5 8" id="KW-0677">Repeat</keyword>
<dbReference type="STRING" id="1579316.RC74_17255"/>
<dbReference type="GO" id="GO:0009279">
    <property type="term" value="C:cell outer membrane"/>
    <property type="evidence" value="ECO:0007669"/>
    <property type="project" value="UniProtKB-SubCell"/>
</dbReference>
<feature type="signal peptide" evidence="8">
    <location>
        <begin position="1"/>
        <end position="31"/>
    </location>
</feature>
<dbReference type="AlphaFoldDB" id="A0A126V771"/>
<dbReference type="Pfam" id="PF01103">
    <property type="entry name" value="Omp85"/>
    <property type="match status" value="1"/>
</dbReference>
<keyword evidence="2 8" id="KW-1134">Transmembrane beta strand</keyword>
<evidence type="ECO:0000256" key="3">
    <source>
        <dbReference type="ARBA" id="ARBA00022692"/>
    </source>
</evidence>
<evidence type="ECO:0000256" key="4">
    <source>
        <dbReference type="ARBA" id="ARBA00022729"/>
    </source>
</evidence>
<name>A0A126V771_9RHOB</name>
<dbReference type="HAMAP" id="MF_01430">
    <property type="entry name" value="OM_assembly_BamA"/>
    <property type="match status" value="1"/>
</dbReference>
<dbReference type="InterPro" id="IPR023707">
    <property type="entry name" value="OM_assembly_BamA"/>
</dbReference>
<dbReference type="InterPro" id="IPR000184">
    <property type="entry name" value="Bac_surfAg_D15"/>
</dbReference>
<feature type="domain" description="POTRA" evidence="10">
    <location>
        <begin position="34"/>
        <end position="101"/>
    </location>
</feature>
<comment type="subunit">
    <text evidence="8">Part of the Bam complex.</text>
</comment>
<evidence type="ECO:0000256" key="8">
    <source>
        <dbReference type="HAMAP-Rule" id="MF_01430"/>
    </source>
</evidence>
<dbReference type="NCBIfam" id="TIGR03303">
    <property type="entry name" value="OM_YaeT"/>
    <property type="match status" value="1"/>
</dbReference>
<keyword evidence="3 8" id="KW-0812">Transmembrane</keyword>
<dbReference type="InterPro" id="IPR039910">
    <property type="entry name" value="D15-like"/>
</dbReference>
<keyword evidence="12" id="KW-1185">Reference proteome</keyword>
<evidence type="ECO:0000259" key="10">
    <source>
        <dbReference type="PROSITE" id="PS51779"/>
    </source>
</evidence>
<comment type="similarity">
    <text evidence="8">Belongs to the BamA family.</text>
</comment>
<keyword evidence="6 8" id="KW-0472">Membrane</keyword>
<gene>
    <name evidence="8" type="primary">bamA</name>
    <name evidence="11" type="ORF">RC74_17255</name>
</gene>
<protein>
    <recommendedName>
        <fullName evidence="8 9">Outer membrane protein assembly factor BamA</fullName>
    </recommendedName>
</protein>
<dbReference type="GO" id="GO:0043165">
    <property type="term" value="P:Gram-negative-bacterium-type cell outer membrane assembly"/>
    <property type="evidence" value="ECO:0007669"/>
    <property type="project" value="UniProtKB-UniRule"/>
</dbReference>
<dbReference type="Gene3D" id="3.10.20.310">
    <property type="entry name" value="membrane protein fhac"/>
    <property type="match status" value="5"/>
</dbReference>
<evidence type="ECO:0000256" key="2">
    <source>
        <dbReference type="ARBA" id="ARBA00022452"/>
    </source>
</evidence>
<comment type="function">
    <text evidence="8">Part of the outer membrane protein assembly complex, which is involved in assembly and insertion of beta-barrel proteins into the outer membrane.</text>
</comment>
<dbReference type="KEGG" id="hat:RC74_17255"/>